<keyword evidence="10" id="KW-0645">Protease</keyword>
<feature type="transmembrane region" description="Helical" evidence="8">
    <location>
        <begin position="158"/>
        <end position="177"/>
    </location>
</feature>
<dbReference type="InterPro" id="IPR050925">
    <property type="entry name" value="Rhomboid_protease_S54"/>
</dbReference>
<dbReference type="GO" id="GO:0004252">
    <property type="term" value="F:serine-type endopeptidase activity"/>
    <property type="evidence" value="ECO:0007669"/>
    <property type="project" value="InterPro"/>
</dbReference>
<dbReference type="RefSeq" id="WP_052546816.1">
    <property type="nucleotide sequence ID" value="NZ_JMCC02000009.1"/>
</dbReference>
<evidence type="ECO:0000313" key="10">
    <source>
        <dbReference type="EMBL" id="KIG18787.1"/>
    </source>
</evidence>
<dbReference type="InterPro" id="IPR035952">
    <property type="entry name" value="Rhomboid-like_sf"/>
</dbReference>
<feature type="transmembrane region" description="Helical" evidence="8">
    <location>
        <begin position="133"/>
        <end position="152"/>
    </location>
</feature>
<dbReference type="GO" id="GO:0006508">
    <property type="term" value="P:proteolysis"/>
    <property type="evidence" value="ECO:0007669"/>
    <property type="project" value="UniProtKB-KW"/>
</dbReference>
<feature type="transmembrane region" description="Helical" evidence="8">
    <location>
        <begin position="102"/>
        <end position="121"/>
    </location>
</feature>
<name>A0A0C2DGI8_9BACT</name>
<feature type="region of interest" description="Disordered" evidence="7">
    <location>
        <begin position="1"/>
        <end position="39"/>
    </location>
</feature>
<keyword evidence="6 8" id="KW-0472">Membrane</keyword>
<dbReference type="EMBL" id="JMCC02000009">
    <property type="protein sequence ID" value="KIG18787.1"/>
    <property type="molecule type" value="Genomic_DNA"/>
</dbReference>
<sequence length="387" mass="41546">MSEQDREGEVVSLADGRARAEAREAEVRRQQAREQAKVEAGQPRPAPWLTYVLIGLNALVWVVMVSLGVDPYEPSTDALIEFGGNFGIRTSNGQWWRLLTSMFLHGGIYHIGFNLYFMWVIGRLSEQIYGPSAYAVIYFASGMLASMLSVAWEPAAVSVGASGALFGVFGALMGFTIRRRGVLPQAFVVSVKRNALMLIGLNAVVAVVVPGIDIAAHVGGLVAGVGLGYLISQLAERPVSTPAEAKRVRVRALAVACAGTIAVLAAGGTALHLQDWDDPTDALSNAYDRAVAAEIAYNESAGDLAKRLVVLEQQAIPAMHECSTELATLERLPKRARERVDMWSRYCDLAGQAFAKDLEGLRNGDDATLEQAAALYSQAAAALEPEE</sequence>
<dbReference type="Gene3D" id="1.20.1540.10">
    <property type="entry name" value="Rhomboid-like"/>
    <property type="match status" value="1"/>
</dbReference>
<gene>
    <name evidence="10" type="ORF">DB30_07802</name>
</gene>
<organism evidence="10 11">
    <name type="scientific">Enhygromyxa salina</name>
    <dbReference type="NCBI Taxonomy" id="215803"/>
    <lineage>
        <taxon>Bacteria</taxon>
        <taxon>Pseudomonadati</taxon>
        <taxon>Myxococcota</taxon>
        <taxon>Polyangia</taxon>
        <taxon>Nannocystales</taxon>
        <taxon>Nannocystaceae</taxon>
        <taxon>Enhygromyxa</taxon>
    </lineage>
</organism>
<protein>
    <submittedName>
        <fullName evidence="10">Rhomboid family serine protease</fullName>
    </submittedName>
</protein>
<dbReference type="AlphaFoldDB" id="A0A0C2DGI8"/>
<reference evidence="10 11" key="1">
    <citation type="submission" date="2014-12" db="EMBL/GenBank/DDBJ databases">
        <title>Genome assembly of Enhygromyxa salina DSM 15201.</title>
        <authorList>
            <person name="Sharma G."/>
            <person name="Subramanian S."/>
        </authorList>
    </citation>
    <scope>NUCLEOTIDE SEQUENCE [LARGE SCALE GENOMIC DNA]</scope>
    <source>
        <strain evidence="10 11">DSM 15201</strain>
    </source>
</reference>
<evidence type="ECO:0000256" key="1">
    <source>
        <dbReference type="ARBA" id="ARBA00004141"/>
    </source>
</evidence>
<accession>A0A0C2DGI8</accession>
<evidence type="ECO:0000256" key="7">
    <source>
        <dbReference type="SAM" id="MobiDB-lite"/>
    </source>
</evidence>
<evidence type="ECO:0000313" key="11">
    <source>
        <dbReference type="Proteomes" id="UP000031599"/>
    </source>
</evidence>
<feature type="transmembrane region" description="Helical" evidence="8">
    <location>
        <begin position="48"/>
        <end position="69"/>
    </location>
</feature>
<evidence type="ECO:0000256" key="3">
    <source>
        <dbReference type="ARBA" id="ARBA00022692"/>
    </source>
</evidence>
<proteinExistence type="inferred from homology"/>
<keyword evidence="3 8" id="KW-0812">Transmembrane</keyword>
<dbReference type="PANTHER" id="PTHR43731">
    <property type="entry name" value="RHOMBOID PROTEASE"/>
    <property type="match status" value="1"/>
</dbReference>
<dbReference type="Proteomes" id="UP000031599">
    <property type="component" value="Unassembled WGS sequence"/>
</dbReference>
<keyword evidence="4" id="KW-0378">Hydrolase</keyword>
<comment type="subcellular location">
    <subcellularLocation>
        <location evidence="1">Membrane</location>
        <topology evidence="1">Multi-pass membrane protein</topology>
    </subcellularLocation>
</comment>
<dbReference type="SUPFAM" id="SSF144091">
    <property type="entry name" value="Rhomboid-like"/>
    <property type="match status" value="1"/>
</dbReference>
<evidence type="ECO:0000256" key="4">
    <source>
        <dbReference type="ARBA" id="ARBA00022801"/>
    </source>
</evidence>
<feature type="compositionally biased region" description="Basic and acidic residues" evidence="7">
    <location>
        <begin position="16"/>
        <end position="37"/>
    </location>
</feature>
<comment type="similarity">
    <text evidence="2">Belongs to the peptidase S54 family.</text>
</comment>
<feature type="domain" description="Peptidase S54 rhomboid" evidence="9">
    <location>
        <begin position="93"/>
        <end position="233"/>
    </location>
</feature>
<dbReference type="PANTHER" id="PTHR43731:SF14">
    <property type="entry name" value="PRESENILIN-ASSOCIATED RHOMBOID-LIKE PROTEIN, MITOCHONDRIAL"/>
    <property type="match status" value="1"/>
</dbReference>
<dbReference type="GO" id="GO:0016020">
    <property type="term" value="C:membrane"/>
    <property type="evidence" value="ECO:0007669"/>
    <property type="project" value="UniProtKB-SubCell"/>
</dbReference>
<evidence type="ECO:0000256" key="6">
    <source>
        <dbReference type="ARBA" id="ARBA00023136"/>
    </source>
</evidence>
<dbReference type="Pfam" id="PF01694">
    <property type="entry name" value="Rhomboid"/>
    <property type="match status" value="1"/>
</dbReference>
<evidence type="ECO:0000256" key="2">
    <source>
        <dbReference type="ARBA" id="ARBA00009045"/>
    </source>
</evidence>
<evidence type="ECO:0000256" key="5">
    <source>
        <dbReference type="ARBA" id="ARBA00022989"/>
    </source>
</evidence>
<keyword evidence="5 8" id="KW-1133">Transmembrane helix</keyword>
<dbReference type="InterPro" id="IPR022764">
    <property type="entry name" value="Peptidase_S54_rhomboid_dom"/>
</dbReference>
<evidence type="ECO:0000259" key="9">
    <source>
        <dbReference type="Pfam" id="PF01694"/>
    </source>
</evidence>
<comment type="caution">
    <text evidence="10">The sequence shown here is derived from an EMBL/GenBank/DDBJ whole genome shotgun (WGS) entry which is preliminary data.</text>
</comment>
<evidence type="ECO:0000256" key="8">
    <source>
        <dbReference type="SAM" id="Phobius"/>
    </source>
</evidence>